<keyword evidence="1" id="KW-0547">Nucleotide-binding</keyword>
<organism evidence="1">
    <name type="scientific">human gut metagenome</name>
    <dbReference type="NCBI Taxonomy" id="408170"/>
    <lineage>
        <taxon>unclassified sequences</taxon>
        <taxon>metagenomes</taxon>
        <taxon>organismal metagenomes</taxon>
    </lineage>
</organism>
<evidence type="ECO:0000313" key="1">
    <source>
        <dbReference type="EMBL" id="EKC63137.1"/>
    </source>
</evidence>
<name>K1SR13_9ZZZZ</name>
<dbReference type="Pfam" id="PF13195">
    <property type="entry name" value="DUF4011"/>
    <property type="match status" value="1"/>
</dbReference>
<keyword evidence="1" id="KW-0378">Hydrolase</keyword>
<feature type="non-terminal residue" evidence="1">
    <location>
        <position position="1"/>
    </location>
</feature>
<dbReference type="GO" id="GO:0004386">
    <property type="term" value="F:helicase activity"/>
    <property type="evidence" value="ECO:0007669"/>
    <property type="project" value="UniProtKB-KW"/>
</dbReference>
<protein>
    <submittedName>
        <fullName evidence="1">DNA helicase</fullName>
    </submittedName>
</protein>
<accession>K1SR13</accession>
<keyword evidence="1" id="KW-0347">Helicase</keyword>
<gene>
    <name evidence="1" type="ORF">OBE_07619</name>
</gene>
<reference evidence="1" key="1">
    <citation type="journal article" date="2013" name="Environ. Microbiol.">
        <title>Microbiota from the distal guts of lean and obese adolescents exhibit partial functional redundancy besides clear differences in community structure.</title>
        <authorList>
            <person name="Ferrer M."/>
            <person name="Ruiz A."/>
            <person name="Lanza F."/>
            <person name="Haange S.B."/>
            <person name="Oberbach A."/>
            <person name="Till H."/>
            <person name="Bargiela R."/>
            <person name="Campoy C."/>
            <person name="Segura M.T."/>
            <person name="Richter M."/>
            <person name="von Bergen M."/>
            <person name="Seifert J."/>
            <person name="Suarez A."/>
        </authorList>
    </citation>
    <scope>NUCLEOTIDE SEQUENCE</scope>
</reference>
<sequence>QALTAENTESDGTRRIRMSAPSELDMSLYGKVAQGSNEPMTKQKIWERKLLDFSLRNSLLNFRINKSTVEIMVSDLSLLEDKLSDGTDFRILEAPSEWTVSMRDAKTFEIETDKDLVRNIAEQELKNKRIRTFMDAAELEESLKKLYRAAKVSMEENGSNTLFLSLGMLRWFESEMSEKARYAPLVLIPIDIVRNVRDKGYIIRSRQEDAQINVTMIEYLRQDHGIEINGLDPLPEDEHGIDLP</sequence>
<comment type="caution">
    <text evidence="1">The sequence shown here is derived from an EMBL/GenBank/DDBJ whole genome shotgun (WGS) entry which is preliminary data.</text>
</comment>
<proteinExistence type="predicted"/>
<dbReference type="AlphaFoldDB" id="K1SR13"/>
<dbReference type="InterPro" id="IPR025103">
    <property type="entry name" value="DUF4011"/>
</dbReference>
<keyword evidence="1" id="KW-0067">ATP-binding</keyword>
<dbReference type="EMBL" id="AJWZ01005237">
    <property type="protein sequence ID" value="EKC63137.1"/>
    <property type="molecule type" value="Genomic_DNA"/>
</dbReference>
<feature type="non-terminal residue" evidence="1">
    <location>
        <position position="244"/>
    </location>
</feature>